<dbReference type="PANTHER" id="PTHR10551">
    <property type="entry name" value="FASCIN"/>
    <property type="match status" value="1"/>
</dbReference>
<dbReference type="AlphaFoldDB" id="A0A7J7GP92"/>
<dbReference type="CDD" id="cd00257">
    <property type="entry name" value="beta-trefoil_FSCN-like"/>
    <property type="match status" value="1"/>
</dbReference>
<dbReference type="SUPFAM" id="SSF50405">
    <property type="entry name" value="Actin-crosslinking proteins"/>
    <property type="match status" value="1"/>
</dbReference>
<evidence type="ECO:0000313" key="3">
    <source>
        <dbReference type="Proteomes" id="UP000593564"/>
    </source>
</evidence>
<evidence type="ECO:0000313" key="2">
    <source>
        <dbReference type="EMBL" id="KAF5942520.1"/>
    </source>
</evidence>
<dbReference type="Gene3D" id="2.80.10.50">
    <property type="match status" value="1"/>
</dbReference>
<protein>
    <recommendedName>
        <fullName evidence="1">DUF7910 domain-containing protein</fullName>
    </recommendedName>
</protein>
<dbReference type="Pfam" id="PF25490">
    <property type="entry name" value="DUF7910"/>
    <property type="match status" value="1"/>
</dbReference>
<dbReference type="InterPro" id="IPR010431">
    <property type="entry name" value="Fascin"/>
</dbReference>
<feature type="domain" description="DUF7910" evidence="1">
    <location>
        <begin position="7"/>
        <end position="99"/>
    </location>
</feature>
<sequence length="134" mass="14839">MSGQTTRINETSFQFRVYNKQFMGLDTAGNGIDLVAVTDMPGGRSETFQIVRNSDDLNRIRIKASNGFFLQVKTADLVTADSKGNGSWGDDDPSVFIMWVSGRFDGEYQVTNGYGPTKAPQVMRYSIRAPKLVV</sequence>
<gene>
    <name evidence="2" type="ORF">HYC85_020162</name>
</gene>
<dbReference type="GO" id="GO:0016477">
    <property type="term" value="P:cell migration"/>
    <property type="evidence" value="ECO:0007669"/>
    <property type="project" value="TreeGrafter"/>
</dbReference>
<reference evidence="3" key="1">
    <citation type="journal article" date="2020" name="Nat. Commun.">
        <title>Genome assembly of wild tea tree DASZ reveals pedigree and selection history of tea varieties.</title>
        <authorList>
            <person name="Zhang W."/>
            <person name="Zhang Y."/>
            <person name="Qiu H."/>
            <person name="Guo Y."/>
            <person name="Wan H."/>
            <person name="Zhang X."/>
            <person name="Scossa F."/>
            <person name="Alseekh S."/>
            <person name="Zhang Q."/>
            <person name="Wang P."/>
            <person name="Xu L."/>
            <person name="Schmidt M.H."/>
            <person name="Jia X."/>
            <person name="Li D."/>
            <person name="Zhu A."/>
            <person name="Guo F."/>
            <person name="Chen W."/>
            <person name="Ni D."/>
            <person name="Usadel B."/>
            <person name="Fernie A.R."/>
            <person name="Wen W."/>
        </authorList>
    </citation>
    <scope>NUCLEOTIDE SEQUENCE [LARGE SCALE GENOMIC DNA]</scope>
    <source>
        <strain evidence="3">cv. G240</strain>
    </source>
</reference>
<dbReference type="GO" id="GO:0005737">
    <property type="term" value="C:cytoplasm"/>
    <property type="evidence" value="ECO:0007669"/>
    <property type="project" value="TreeGrafter"/>
</dbReference>
<evidence type="ECO:0000259" key="1">
    <source>
        <dbReference type="Pfam" id="PF25490"/>
    </source>
</evidence>
<dbReference type="GO" id="GO:0051017">
    <property type="term" value="P:actin filament bundle assembly"/>
    <property type="evidence" value="ECO:0007669"/>
    <property type="project" value="TreeGrafter"/>
</dbReference>
<dbReference type="GO" id="GO:0015629">
    <property type="term" value="C:actin cytoskeleton"/>
    <property type="evidence" value="ECO:0007669"/>
    <property type="project" value="TreeGrafter"/>
</dbReference>
<keyword evidence="3" id="KW-1185">Reference proteome</keyword>
<dbReference type="InterPro" id="IPR057232">
    <property type="entry name" value="DUF7910"/>
</dbReference>
<proteinExistence type="predicted"/>
<accession>A0A7J7GP92</accession>
<organism evidence="2 3">
    <name type="scientific">Camellia sinensis</name>
    <name type="common">Tea plant</name>
    <name type="synonym">Thea sinensis</name>
    <dbReference type="NCBI Taxonomy" id="4442"/>
    <lineage>
        <taxon>Eukaryota</taxon>
        <taxon>Viridiplantae</taxon>
        <taxon>Streptophyta</taxon>
        <taxon>Embryophyta</taxon>
        <taxon>Tracheophyta</taxon>
        <taxon>Spermatophyta</taxon>
        <taxon>Magnoliopsida</taxon>
        <taxon>eudicotyledons</taxon>
        <taxon>Gunneridae</taxon>
        <taxon>Pentapetalae</taxon>
        <taxon>asterids</taxon>
        <taxon>Ericales</taxon>
        <taxon>Theaceae</taxon>
        <taxon>Camellia</taxon>
    </lineage>
</organism>
<dbReference type="GO" id="GO:0007163">
    <property type="term" value="P:establishment or maintenance of cell polarity"/>
    <property type="evidence" value="ECO:0007669"/>
    <property type="project" value="TreeGrafter"/>
</dbReference>
<name>A0A7J7GP92_CAMSI</name>
<dbReference type="EMBL" id="JACBKZ010000009">
    <property type="protein sequence ID" value="KAF5942520.1"/>
    <property type="molecule type" value="Genomic_DNA"/>
</dbReference>
<dbReference type="InterPro" id="IPR008999">
    <property type="entry name" value="Actin-crosslinking"/>
</dbReference>
<reference evidence="2 3" key="2">
    <citation type="submission" date="2020-07" db="EMBL/GenBank/DDBJ databases">
        <title>Genome assembly of wild tea tree DASZ reveals pedigree and selection history of tea varieties.</title>
        <authorList>
            <person name="Zhang W."/>
        </authorList>
    </citation>
    <scope>NUCLEOTIDE SEQUENCE [LARGE SCALE GENOMIC DNA]</scope>
    <source>
        <strain evidence="3">cv. G240</strain>
        <tissue evidence="2">Leaf</tissue>
    </source>
</reference>
<dbReference type="Proteomes" id="UP000593564">
    <property type="component" value="Unassembled WGS sequence"/>
</dbReference>
<dbReference type="PANTHER" id="PTHR10551:SF14">
    <property type="entry name" value="CELLULASE CONTAINING PROTEIN, EXPRESSED"/>
    <property type="match status" value="1"/>
</dbReference>
<dbReference type="GO" id="GO:0051015">
    <property type="term" value="F:actin filament binding"/>
    <property type="evidence" value="ECO:0007669"/>
    <property type="project" value="InterPro"/>
</dbReference>
<comment type="caution">
    <text evidence="2">The sequence shown here is derived from an EMBL/GenBank/DDBJ whole genome shotgun (WGS) entry which is preliminary data.</text>
</comment>